<feature type="domain" description="Methyltransferase" evidence="1">
    <location>
        <begin position="61"/>
        <end position="151"/>
    </location>
</feature>
<proteinExistence type="predicted"/>
<gene>
    <name evidence="2" type="ORF">K239x_55760</name>
</gene>
<dbReference type="AlphaFoldDB" id="A0A517P2F4"/>
<dbReference type="Gene3D" id="3.40.50.150">
    <property type="entry name" value="Vaccinia Virus protein VP39"/>
    <property type="match status" value="1"/>
</dbReference>
<dbReference type="EMBL" id="CP036526">
    <property type="protein sequence ID" value="QDT13556.1"/>
    <property type="molecule type" value="Genomic_DNA"/>
</dbReference>
<dbReference type="InterPro" id="IPR041698">
    <property type="entry name" value="Methyltransf_25"/>
</dbReference>
<protein>
    <recommendedName>
        <fullName evidence="1">Methyltransferase domain-containing protein</fullName>
    </recommendedName>
</protein>
<evidence type="ECO:0000313" key="2">
    <source>
        <dbReference type="EMBL" id="QDT13556.1"/>
    </source>
</evidence>
<dbReference type="CDD" id="cd02440">
    <property type="entry name" value="AdoMet_MTases"/>
    <property type="match status" value="1"/>
</dbReference>
<dbReference type="RefSeq" id="WP_145421268.1">
    <property type="nucleotide sequence ID" value="NZ_CP036526.1"/>
</dbReference>
<reference evidence="2 3" key="1">
    <citation type="submission" date="2019-02" db="EMBL/GenBank/DDBJ databases">
        <title>Deep-cultivation of Planctomycetes and their phenomic and genomic characterization uncovers novel biology.</title>
        <authorList>
            <person name="Wiegand S."/>
            <person name="Jogler M."/>
            <person name="Boedeker C."/>
            <person name="Pinto D."/>
            <person name="Vollmers J."/>
            <person name="Rivas-Marin E."/>
            <person name="Kohn T."/>
            <person name="Peeters S.H."/>
            <person name="Heuer A."/>
            <person name="Rast P."/>
            <person name="Oberbeckmann S."/>
            <person name="Bunk B."/>
            <person name="Jeske O."/>
            <person name="Meyerdierks A."/>
            <person name="Storesund J.E."/>
            <person name="Kallscheuer N."/>
            <person name="Luecker S."/>
            <person name="Lage O.M."/>
            <person name="Pohl T."/>
            <person name="Merkel B.J."/>
            <person name="Hornburger P."/>
            <person name="Mueller R.-W."/>
            <person name="Bruemmer F."/>
            <person name="Labrenz M."/>
            <person name="Spormann A.M."/>
            <person name="Op den Camp H."/>
            <person name="Overmann J."/>
            <person name="Amann R."/>
            <person name="Jetten M.S.M."/>
            <person name="Mascher T."/>
            <person name="Medema M.H."/>
            <person name="Devos D.P."/>
            <person name="Kaster A.-K."/>
            <person name="Ovreas L."/>
            <person name="Rohde M."/>
            <person name="Galperin M.Y."/>
            <person name="Jogler C."/>
        </authorList>
    </citation>
    <scope>NUCLEOTIDE SEQUENCE [LARGE SCALE GENOMIC DNA]</scope>
    <source>
        <strain evidence="2 3">K23_9</strain>
    </source>
</reference>
<accession>A0A517P2F4</accession>
<keyword evidence="3" id="KW-1185">Reference proteome</keyword>
<dbReference type="SUPFAM" id="SSF53335">
    <property type="entry name" value="S-adenosyl-L-methionine-dependent methyltransferases"/>
    <property type="match status" value="1"/>
</dbReference>
<evidence type="ECO:0000313" key="3">
    <source>
        <dbReference type="Proteomes" id="UP000319817"/>
    </source>
</evidence>
<name>A0A517P2F4_9BACT</name>
<organism evidence="2 3">
    <name type="scientific">Stieleria marina</name>
    <dbReference type="NCBI Taxonomy" id="1930275"/>
    <lineage>
        <taxon>Bacteria</taxon>
        <taxon>Pseudomonadati</taxon>
        <taxon>Planctomycetota</taxon>
        <taxon>Planctomycetia</taxon>
        <taxon>Pirellulales</taxon>
        <taxon>Pirellulaceae</taxon>
        <taxon>Stieleria</taxon>
    </lineage>
</organism>
<dbReference type="InterPro" id="IPR029063">
    <property type="entry name" value="SAM-dependent_MTases_sf"/>
</dbReference>
<dbReference type="Pfam" id="PF13649">
    <property type="entry name" value="Methyltransf_25"/>
    <property type="match status" value="1"/>
</dbReference>
<dbReference type="Proteomes" id="UP000319817">
    <property type="component" value="Chromosome"/>
</dbReference>
<evidence type="ECO:0000259" key="1">
    <source>
        <dbReference type="Pfam" id="PF13649"/>
    </source>
</evidence>
<dbReference type="OrthoDB" id="282790at2"/>
<sequence length="241" mass="27284">MNQRSEGQDFLHKEYPKQFARDEFWKQIKRTVNGESVSEQDIEQIVDQISSHLALGSRDHVLDLGCGNGALAARFFDRVDRYTGVDFSAYLLEVANEYFQPRCEVQYVEADIRSVDHYLTQASSANKVLIYGCIGYLSATDVGQLLARLRDGLPNLQNVFIGNVADQSRAADFFAARNIVEYQLDDPSSPIGVWWEQDDFIQMGSAVGFDTHCVSMPSEFYGGTYRFDVVLKKRHVAIESQ</sequence>